<evidence type="ECO:0000256" key="1">
    <source>
        <dbReference type="SAM" id="MobiDB-lite"/>
    </source>
</evidence>
<evidence type="ECO:0008006" key="5">
    <source>
        <dbReference type="Google" id="ProtNLM"/>
    </source>
</evidence>
<dbReference type="RefSeq" id="WP_145108212.1">
    <property type="nucleotide sequence ID" value="NZ_CP036349.1"/>
</dbReference>
<organism evidence="3 4">
    <name type="scientific">Botrimarina mediterranea</name>
    <dbReference type="NCBI Taxonomy" id="2528022"/>
    <lineage>
        <taxon>Bacteria</taxon>
        <taxon>Pseudomonadati</taxon>
        <taxon>Planctomycetota</taxon>
        <taxon>Planctomycetia</taxon>
        <taxon>Pirellulales</taxon>
        <taxon>Lacipirellulaceae</taxon>
        <taxon>Botrimarina</taxon>
    </lineage>
</organism>
<evidence type="ECO:0000256" key="2">
    <source>
        <dbReference type="SAM" id="SignalP"/>
    </source>
</evidence>
<gene>
    <name evidence="3" type="ORF">Spa11_08050</name>
</gene>
<dbReference type="KEGG" id="bmei:Spa11_08050"/>
<protein>
    <recommendedName>
        <fullName evidence="5">Cytochrome c domain-containing protein</fullName>
    </recommendedName>
</protein>
<keyword evidence="2" id="KW-0732">Signal</keyword>
<feature type="signal peptide" evidence="2">
    <location>
        <begin position="1"/>
        <end position="20"/>
    </location>
</feature>
<dbReference type="Proteomes" id="UP000316426">
    <property type="component" value="Chromosome"/>
</dbReference>
<name>A0A518K4D5_9BACT</name>
<evidence type="ECO:0000313" key="4">
    <source>
        <dbReference type="Proteomes" id="UP000316426"/>
    </source>
</evidence>
<keyword evidence="4" id="KW-1185">Reference proteome</keyword>
<feature type="region of interest" description="Disordered" evidence="1">
    <location>
        <begin position="89"/>
        <end position="129"/>
    </location>
</feature>
<feature type="chain" id="PRO_5021863237" description="Cytochrome c domain-containing protein" evidence="2">
    <location>
        <begin position="21"/>
        <end position="129"/>
    </location>
</feature>
<accession>A0A518K4D5</accession>
<feature type="compositionally biased region" description="Basic and acidic residues" evidence="1">
    <location>
        <begin position="90"/>
        <end position="102"/>
    </location>
</feature>
<proteinExistence type="predicted"/>
<reference evidence="3 4" key="1">
    <citation type="submission" date="2019-02" db="EMBL/GenBank/DDBJ databases">
        <title>Deep-cultivation of Planctomycetes and their phenomic and genomic characterization uncovers novel biology.</title>
        <authorList>
            <person name="Wiegand S."/>
            <person name="Jogler M."/>
            <person name="Boedeker C."/>
            <person name="Pinto D."/>
            <person name="Vollmers J."/>
            <person name="Rivas-Marin E."/>
            <person name="Kohn T."/>
            <person name="Peeters S.H."/>
            <person name="Heuer A."/>
            <person name="Rast P."/>
            <person name="Oberbeckmann S."/>
            <person name="Bunk B."/>
            <person name="Jeske O."/>
            <person name="Meyerdierks A."/>
            <person name="Storesund J.E."/>
            <person name="Kallscheuer N."/>
            <person name="Luecker S."/>
            <person name="Lage O.M."/>
            <person name="Pohl T."/>
            <person name="Merkel B.J."/>
            <person name="Hornburger P."/>
            <person name="Mueller R.-W."/>
            <person name="Bruemmer F."/>
            <person name="Labrenz M."/>
            <person name="Spormann A.M."/>
            <person name="Op den Camp H."/>
            <person name="Overmann J."/>
            <person name="Amann R."/>
            <person name="Jetten M.S.M."/>
            <person name="Mascher T."/>
            <person name="Medema M.H."/>
            <person name="Devos D.P."/>
            <person name="Kaster A.-K."/>
            <person name="Ovreas L."/>
            <person name="Rohde M."/>
            <person name="Galperin M.Y."/>
            <person name="Jogler C."/>
        </authorList>
    </citation>
    <scope>NUCLEOTIDE SEQUENCE [LARGE SCALE GENOMIC DNA]</scope>
    <source>
        <strain evidence="3 4">Spa11</strain>
    </source>
</reference>
<dbReference type="AlphaFoldDB" id="A0A518K4D5"/>
<dbReference type="EMBL" id="CP036349">
    <property type="protein sequence ID" value="QDV72625.1"/>
    <property type="molecule type" value="Genomic_DNA"/>
</dbReference>
<evidence type="ECO:0000313" key="3">
    <source>
        <dbReference type="EMBL" id="QDV72625.1"/>
    </source>
</evidence>
<sequence precursor="true">MLRRLLALMVVAGVIAPAVAFPPFQKQFLAKYADGTDEAFTKLAKGDAKCFVCHQGKSKKNRNPYGQALAELIGKKDQKDTDKIVAALEEVAKKPSNPKDSKSPTFGELIEEGKLPGGDLDAVKAEPAK</sequence>